<dbReference type="PANTHER" id="PTHR42836">
    <property type="entry name" value="7-CARBOXY-7-DEAZAGUANINE SYNTHASE"/>
    <property type="match status" value="1"/>
</dbReference>
<feature type="binding site" evidence="8">
    <location>
        <position position="47"/>
    </location>
    <ligand>
        <name>[4Fe-4S] cluster</name>
        <dbReference type="ChEBI" id="CHEBI:49883"/>
        <note>4Fe-4S-S-AdoMet</note>
    </ligand>
</feature>
<evidence type="ECO:0000256" key="1">
    <source>
        <dbReference type="ARBA" id="ARBA00022485"/>
    </source>
</evidence>
<feature type="binding site" evidence="8">
    <location>
        <position position="49"/>
    </location>
    <ligand>
        <name>Mg(2+)</name>
        <dbReference type="ChEBI" id="CHEBI:18420"/>
    </ligand>
</feature>
<keyword evidence="2 8" id="KW-0949">S-adenosyl-L-methionine</keyword>
<organism evidence="10 11">
    <name type="scientific">Ignisphaera aggregans (strain DSM 17230 / JCM 13409 / AQ1.S1)</name>
    <dbReference type="NCBI Taxonomy" id="583356"/>
    <lineage>
        <taxon>Archaea</taxon>
        <taxon>Thermoproteota</taxon>
        <taxon>Thermoprotei</taxon>
        <taxon>Desulfurococcales</taxon>
        <taxon>Desulfurococcaceae</taxon>
        <taxon>Ignisphaera</taxon>
    </lineage>
</organism>
<dbReference type="AlphaFoldDB" id="E0SSE2"/>
<name>E0SSE2_IGNAA</name>
<keyword evidence="6 8" id="KW-0411">Iron-sulfur</keyword>
<keyword evidence="1 8" id="KW-0004">4Fe-4S</keyword>
<keyword evidence="3 8" id="KW-0479">Metal-binding</keyword>
<dbReference type="GO" id="GO:0000287">
    <property type="term" value="F:magnesium ion binding"/>
    <property type="evidence" value="ECO:0007669"/>
    <property type="project" value="UniProtKB-UniRule"/>
</dbReference>
<dbReference type="InterPro" id="IPR007197">
    <property type="entry name" value="rSAM"/>
</dbReference>
<dbReference type="CDD" id="cd01335">
    <property type="entry name" value="Radical_SAM"/>
    <property type="match status" value="1"/>
</dbReference>
<dbReference type="HAMAP" id="MF_00917">
    <property type="entry name" value="QueE"/>
    <property type="match status" value="1"/>
</dbReference>
<dbReference type="SUPFAM" id="SSF102114">
    <property type="entry name" value="Radical SAM enzymes"/>
    <property type="match status" value="1"/>
</dbReference>
<accession>E0SSE2</accession>
<feature type="binding site" evidence="8">
    <location>
        <position position="38"/>
    </location>
    <ligand>
        <name>[4Fe-4S] cluster</name>
        <dbReference type="ChEBI" id="CHEBI:49883"/>
        <note>4Fe-4S-S-AdoMet</note>
    </ligand>
</feature>
<dbReference type="InterPro" id="IPR024924">
    <property type="entry name" value="7-CO-7-deazaguanine_synth-like"/>
</dbReference>
<dbReference type="HOGENOM" id="CLU_066739_1_0_2"/>
<dbReference type="InterPro" id="IPR058240">
    <property type="entry name" value="rSAM_sf"/>
</dbReference>
<dbReference type="InterPro" id="IPR013785">
    <property type="entry name" value="Aldolase_TIM"/>
</dbReference>
<comment type="subunit">
    <text evidence="8">Homodimer.</text>
</comment>
<evidence type="ECO:0000256" key="4">
    <source>
        <dbReference type="ARBA" id="ARBA00022842"/>
    </source>
</evidence>
<feature type="binding site" evidence="8">
    <location>
        <begin position="15"/>
        <end position="17"/>
    </location>
    <ligand>
        <name>substrate</name>
    </ligand>
</feature>
<dbReference type="EC" id="4.3.99.3" evidence="8"/>
<evidence type="ECO:0000256" key="8">
    <source>
        <dbReference type="HAMAP-Rule" id="MF_00917"/>
    </source>
</evidence>
<dbReference type="PROSITE" id="PS51918">
    <property type="entry name" value="RADICAL_SAM"/>
    <property type="match status" value="1"/>
</dbReference>
<evidence type="ECO:0000256" key="2">
    <source>
        <dbReference type="ARBA" id="ARBA00022691"/>
    </source>
</evidence>
<evidence type="ECO:0000256" key="7">
    <source>
        <dbReference type="ARBA" id="ARBA00023239"/>
    </source>
</evidence>
<comment type="similarity">
    <text evidence="8">Belongs to the radical SAM superfamily. 7-carboxy-7-deazaguanine synthase family.</text>
</comment>
<keyword evidence="4 8" id="KW-0460">Magnesium</keyword>
<comment type="function">
    <text evidence="8">Catalyzes the complex heterocyclic radical-mediated conversion of 6-carboxy-5,6,7,8-tetrahydropterin (CPH4) to 7-carboxy-7-deazaguanine (CDG), a step common to the biosynthetic pathways of all 7-deazapurine-containing compounds.</text>
</comment>
<proteinExistence type="inferred from homology"/>
<comment type="catalytic activity">
    <reaction evidence="8">
        <text>6-carboxy-5,6,7,8-tetrahydropterin + H(+) = 7-carboxy-7-carbaguanine + NH4(+)</text>
        <dbReference type="Rhea" id="RHEA:27974"/>
        <dbReference type="ChEBI" id="CHEBI:15378"/>
        <dbReference type="ChEBI" id="CHEBI:28938"/>
        <dbReference type="ChEBI" id="CHEBI:61032"/>
        <dbReference type="ChEBI" id="CHEBI:61036"/>
        <dbReference type="EC" id="4.3.99.3"/>
    </reaction>
</comment>
<comment type="caution">
    <text evidence="8">Lacks conserved residue(s) required for the propagation of feature annotation.</text>
</comment>
<feature type="binding site" evidence="8">
    <location>
        <position position="83"/>
    </location>
    <ligand>
        <name>S-adenosyl-L-methionine</name>
        <dbReference type="ChEBI" id="CHEBI:59789"/>
    </ligand>
</feature>
<feature type="binding site" evidence="8">
    <location>
        <begin position="128"/>
        <end position="130"/>
    </location>
    <ligand>
        <name>S-adenosyl-L-methionine</name>
        <dbReference type="ChEBI" id="CHEBI:59789"/>
    </ligand>
</feature>
<comment type="pathway">
    <text evidence="8">Purine metabolism; 7-cyano-7-deazaguanine biosynthesis.</text>
</comment>
<dbReference type="Pfam" id="PF13353">
    <property type="entry name" value="Fer4_12"/>
    <property type="match status" value="1"/>
</dbReference>
<evidence type="ECO:0000256" key="3">
    <source>
        <dbReference type="ARBA" id="ARBA00022723"/>
    </source>
</evidence>
<keyword evidence="5 8" id="KW-0408">Iron</keyword>
<evidence type="ECO:0000256" key="6">
    <source>
        <dbReference type="ARBA" id="ARBA00023014"/>
    </source>
</evidence>
<evidence type="ECO:0000259" key="9">
    <source>
        <dbReference type="PROSITE" id="PS51918"/>
    </source>
</evidence>
<dbReference type="Gene3D" id="3.20.20.70">
    <property type="entry name" value="Aldolase class I"/>
    <property type="match status" value="1"/>
</dbReference>
<comment type="cofactor">
    <cofactor evidence="8">
        <name>Mg(2+)</name>
        <dbReference type="ChEBI" id="CHEBI:18420"/>
    </cofactor>
</comment>
<feature type="binding site" evidence="8">
    <location>
        <position position="34"/>
    </location>
    <ligand>
        <name>[4Fe-4S] cluster</name>
        <dbReference type="ChEBI" id="CHEBI:49883"/>
        <note>4Fe-4S-S-AdoMet</note>
    </ligand>
</feature>
<comment type="cofactor">
    <cofactor evidence="8">
        <name>S-adenosyl-L-methionine</name>
        <dbReference type="ChEBI" id="CHEBI:59789"/>
    </cofactor>
    <text evidence="8">Binds 1 S-adenosyl-L-methionine per subunit.</text>
</comment>
<keyword evidence="11" id="KW-1185">Reference proteome</keyword>
<dbReference type="PANTHER" id="PTHR42836:SF1">
    <property type="entry name" value="7-CARBOXY-7-DEAZAGUANINE SYNTHASE"/>
    <property type="match status" value="1"/>
</dbReference>
<feature type="binding site" evidence="8">
    <location>
        <position position="81"/>
    </location>
    <ligand>
        <name>substrate</name>
    </ligand>
</feature>
<evidence type="ECO:0000313" key="11">
    <source>
        <dbReference type="Proteomes" id="UP000001304"/>
    </source>
</evidence>
<dbReference type="GO" id="GO:1904047">
    <property type="term" value="F:S-adenosyl-L-methionine binding"/>
    <property type="evidence" value="ECO:0007669"/>
    <property type="project" value="UniProtKB-UniRule"/>
</dbReference>
<dbReference type="KEGG" id="iag:Igag_0580"/>
<evidence type="ECO:0000313" key="10">
    <source>
        <dbReference type="EMBL" id="ADM27414.1"/>
    </source>
</evidence>
<dbReference type="PIRSF" id="PIRSF000370">
    <property type="entry name" value="QueE"/>
    <property type="match status" value="1"/>
</dbReference>
<protein>
    <recommendedName>
        <fullName evidence="8">7-carboxy-7-deazaguanine synthase</fullName>
        <shortName evidence="8">CDG synthase</shortName>
        <ecNumber evidence="8">4.3.99.3</ecNumber>
    </recommendedName>
    <alternativeName>
        <fullName evidence="8">Archaeosine biosynthesis protein QueE</fullName>
    </alternativeName>
</protein>
<gene>
    <name evidence="8" type="primary">queE</name>
    <name evidence="10" type="ordered locus">Igag_0580</name>
</gene>
<evidence type="ECO:0000256" key="5">
    <source>
        <dbReference type="ARBA" id="ARBA00023004"/>
    </source>
</evidence>
<sequence length="219" mass="25121">MVGLNMRVSEIFYSIQGEGPFIGRPAVFIRLQGCNLRCTKNSVGWDCDTQYAWDSSGGMEISIDRVVDIVRQYQCRHIVITGGEPMIQQREVIELIKRLDGYAIEIETNGTIPLDPDFPVEKVRLNVSPKPHAPIRPEYIRYASCLKFVVASEKDLVFVDSFVKIYGVEPSRIWLMPASRNVDEHNRNIRLCWEYAKLRGYNVTPRLHILVYGESREGV</sequence>
<feature type="binding site" evidence="8">
    <location>
        <position position="30"/>
    </location>
    <ligand>
        <name>substrate</name>
    </ligand>
</feature>
<dbReference type="GO" id="GO:0016840">
    <property type="term" value="F:carbon-nitrogen lyase activity"/>
    <property type="evidence" value="ECO:0007669"/>
    <property type="project" value="UniProtKB-UniRule"/>
</dbReference>
<dbReference type="EMBL" id="CP002098">
    <property type="protein sequence ID" value="ADM27414.1"/>
    <property type="molecule type" value="Genomic_DNA"/>
</dbReference>
<keyword evidence="7 8" id="KW-0456">Lyase</keyword>
<comment type="cofactor">
    <cofactor evidence="8">
        <name>[4Fe-4S] cluster</name>
        <dbReference type="ChEBI" id="CHEBI:49883"/>
    </cofactor>
    <text evidence="8">Binds 1 [4Fe-4S] cluster. The cluster is coordinated with 3 cysteines and an exchangeable S-adenosyl-L-methionine.</text>
</comment>
<dbReference type="GO" id="GO:0051539">
    <property type="term" value="F:4 iron, 4 sulfur cluster binding"/>
    <property type="evidence" value="ECO:0007669"/>
    <property type="project" value="UniProtKB-UniRule"/>
</dbReference>
<dbReference type="STRING" id="583356.Igag_0580"/>
<dbReference type="Proteomes" id="UP000001304">
    <property type="component" value="Chromosome"/>
</dbReference>
<reference evidence="10 11" key="1">
    <citation type="journal article" date="2010" name="Stand. Genomic Sci.">
        <title>Complete genome sequence of Ignisphaera aggregans type strain (AQ1.S1).</title>
        <authorList>
            <person name="Goker M."/>
            <person name="Held B."/>
            <person name="Lapidus A."/>
            <person name="Nolan M."/>
            <person name="Spring S."/>
            <person name="Yasawong M."/>
            <person name="Lucas S."/>
            <person name="Glavina Del Rio T."/>
            <person name="Tice H."/>
            <person name="Cheng J.F."/>
            <person name="Goodwin L."/>
            <person name="Tapia R."/>
            <person name="Pitluck S."/>
            <person name="Liolios K."/>
            <person name="Ivanova N."/>
            <person name="Mavromatis K."/>
            <person name="Mikhailova N."/>
            <person name="Pati A."/>
            <person name="Chen A."/>
            <person name="Palaniappan K."/>
            <person name="Brambilla E."/>
            <person name="Land M."/>
            <person name="Hauser L."/>
            <person name="Chang Y.J."/>
            <person name="Jeffries C.D."/>
            <person name="Brettin T."/>
            <person name="Detter J.C."/>
            <person name="Han C."/>
            <person name="Rohde M."/>
            <person name="Sikorski J."/>
            <person name="Woyke T."/>
            <person name="Bristow J."/>
            <person name="Eisen J.A."/>
            <person name="Markowitz V."/>
            <person name="Hugenholtz P."/>
            <person name="Kyrpides N.C."/>
            <person name="Klenk H.P."/>
        </authorList>
    </citation>
    <scope>NUCLEOTIDE SEQUENCE [LARGE SCALE GENOMIC DNA]</scope>
    <source>
        <strain evidence="11">DSM 17230 / JCM 13409 / AQ1.S1</strain>
    </source>
</reference>
<feature type="domain" description="Radical SAM core" evidence="9">
    <location>
        <begin position="21"/>
        <end position="214"/>
    </location>
</feature>
<dbReference type="UniPathway" id="UPA00391"/>